<evidence type="ECO:0000313" key="2">
    <source>
        <dbReference type="Proteomes" id="UP000252189"/>
    </source>
</evidence>
<dbReference type="PANTHER" id="PTHR43649:SF12">
    <property type="entry name" value="DIACETYLCHITOBIOSE BINDING PROTEIN DASA"/>
    <property type="match status" value="1"/>
</dbReference>
<name>A0A368N8W4_9EURY</name>
<keyword evidence="2" id="KW-1185">Reference proteome</keyword>
<dbReference type="AlphaFoldDB" id="A0A368N8W4"/>
<dbReference type="InterPro" id="IPR006311">
    <property type="entry name" value="TAT_signal"/>
</dbReference>
<dbReference type="InterPro" id="IPR050490">
    <property type="entry name" value="Bact_solute-bd_prot1"/>
</dbReference>
<reference evidence="1 2" key="1">
    <citation type="submission" date="2018-07" db="EMBL/GenBank/DDBJ databases">
        <title>Genome sequences of Haloplanus salinus JCM 18368T.</title>
        <authorList>
            <person name="Kim Y.B."/>
            <person name="Roh S.W."/>
        </authorList>
    </citation>
    <scope>NUCLEOTIDE SEQUENCE [LARGE SCALE GENOMIC DNA]</scope>
    <source>
        <strain evidence="1 2">JCM 18368</strain>
    </source>
</reference>
<dbReference type="Gene3D" id="3.40.190.10">
    <property type="entry name" value="Periplasmic binding protein-like II"/>
    <property type="match status" value="2"/>
</dbReference>
<evidence type="ECO:0000313" key="1">
    <source>
        <dbReference type="EMBL" id="RCU45984.1"/>
    </source>
</evidence>
<sequence length="500" mass="54600">MSDSLKQADGISRRRFVHGMSAASVAAAAGLSGCVGGGGGGGGGGDASMSIPDDPDAVVDGASITLAIDEGHNTNPFKWFSDAIQEDTGVELGEINGFGFTNLFSKLMTEFTSNSGAFDLVSFYPQYLGTFAANGHLQPLDDMMGIDGWDPQFDDMLKPFRQMYTQWGGNTYALPIDGDVLMLVYRRDLFEQHDIEVPETWAEFNEVARYFTEETDDIEHGVATYGKRGFSYGWFLTRFGGLGGKYFDEEMNPQINTEAGRRALESWRETIQYAPDDTASYGYPELRDSFTGGNAAMVVQWTDVPKKAAASEATAGKWGGAPVPGWEDGRAASAMPVGRVLGVPSGSSDEQKLAAYRFAQTFTLPKFSTHMVSDPGCGEDPFRTSQLSNPEAFTQPNPLRDAPGESVAFNGMESAEQYTSAVEATLEQGYPVPYWPGSQDYINALDIEISRFVSGETGVEETLENVETEWESIVEDLGREQQQEYYSNVIDAWKNAGIWE</sequence>
<dbReference type="PROSITE" id="PS51257">
    <property type="entry name" value="PROKAR_LIPOPROTEIN"/>
    <property type="match status" value="1"/>
</dbReference>
<dbReference type="Pfam" id="PF01547">
    <property type="entry name" value="SBP_bac_1"/>
    <property type="match status" value="1"/>
</dbReference>
<dbReference type="RefSeq" id="WP_114447538.1">
    <property type="nucleotide sequence ID" value="NZ_QPHM01000001.1"/>
</dbReference>
<dbReference type="EMBL" id="QPHM01000001">
    <property type="protein sequence ID" value="RCU45984.1"/>
    <property type="molecule type" value="Genomic_DNA"/>
</dbReference>
<comment type="caution">
    <text evidence="1">The sequence shown here is derived from an EMBL/GenBank/DDBJ whole genome shotgun (WGS) entry which is preliminary data.</text>
</comment>
<dbReference type="SUPFAM" id="SSF53850">
    <property type="entry name" value="Periplasmic binding protein-like II"/>
    <property type="match status" value="1"/>
</dbReference>
<gene>
    <name evidence="1" type="ORF">DU504_00900</name>
</gene>
<organism evidence="1 2">
    <name type="scientific">Haloplanus salinus</name>
    <dbReference type="NCBI Taxonomy" id="1126245"/>
    <lineage>
        <taxon>Archaea</taxon>
        <taxon>Methanobacteriati</taxon>
        <taxon>Methanobacteriota</taxon>
        <taxon>Stenosarchaea group</taxon>
        <taxon>Halobacteria</taxon>
        <taxon>Halobacteriales</taxon>
        <taxon>Haloferacaceae</taxon>
        <taxon>Haloplanus</taxon>
    </lineage>
</organism>
<dbReference type="Proteomes" id="UP000252189">
    <property type="component" value="Unassembled WGS sequence"/>
</dbReference>
<proteinExistence type="predicted"/>
<dbReference type="InterPro" id="IPR006059">
    <property type="entry name" value="SBP"/>
</dbReference>
<dbReference type="OrthoDB" id="18034at2157"/>
<dbReference type="PROSITE" id="PS51318">
    <property type="entry name" value="TAT"/>
    <property type="match status" value="1"/>
</dbReference>
<accession>A0A368N8W4</accession>
<dbReference type="PANTHER" id="PTHR43649">
    <property type="entry name" value="ARABINOSE-BINDING PROTEIN-RELATED"/>
    <property type="match status" value="1"/>
</dbReference>
<protein>
    <submittedName>
        <fullName evidence="1">Extracellular solute-binding protein</fullName>
    </submittedName>
</protein>